<dbReference type="GeneID" id="90541659"/>
<reference evidence="3" key="1">
    <citation type="journal article" date="2024" name="BMC Genomics">
        <title>Functional annotation of a divergent genome using sequence and structure-based similarity.</title>
        <authorList>
            <person name="Svedberg D."/>
            <person name="Winiger R.R."/>
            <person name="Berg A."/>
            <person name="Sharma H."/>
            <person name="Tellgren-Roth C."/>
            <person name="Debrunner-Vossbrinck B.A."/>
            <person name="Vossbrinck C.R."/>
            <person name="Barandun J."/>
        </authorList>
    </citation>
    <scope>NUCLEOTIDE SEQUENCE</scope>
    <source>
        <strain evidence="3">Illinois isolate</strain>
    </source>
</reference>
<dbReference type="RefSeq" id="XP_065329988.1">
    <property type="nucleotide sequence ID" value="XM_065473916.1"/>
</dbReference>
<evidence type="ECO:0000256" key="1">
    <source>
        <dbReference type="SAM" id="MobiDB-lite"/>
    </source>
</evidence>
<gene>
    <name evidence="3" type="ORF">VNE69_06162</name>
</gene>
<proteinExistence type="predicted"/>
<name>A0AAX4JCX8_9MICR</name>
<accession>A0AAX4JCX8</accession>
<organism evidence="3 4">
    <name type="scientific">Vairimorpha necatrix</name>
    <dbReference type="NCBI Taxonomy" id="6039"/>
    <lineage>
        <taxon>Eukaryota</taxon>
        <taxon>Fungi</taxon>
        <taxon>Fungi incertae sedis</taxon>
        <taxon>Microsporidia</taxon>
        <taxon>Nosematidae</taxon>
        <taxon>Vairimorpha</taxon>
    </lineage>
</organism>
<feature type="region of interest" description="Disordered" evidence="1">
    <location>
        <begin position="29"/>
        <end position="54"/>
    </location>
</feature>
<keyword evidence="4" id="KW-1185">Reference proteome</keyword>
<dbReference type="Proteomes" id="UP001334084">
    <property type="component" value="Chromosome 6"/>
</dbReference>
<evidence type="ECO:0000256" key="2">
    <source>
        <dbReference type="SAM" id="SignalP"/>
    </source>
</evidence>
<protein>
    <submittedName>
        <fullName evidence="3">Uncharacterized protein</fullName>
    </submittedName>
</protein>
<dbReference type="AlphaFoldDB" id="A0AAX4JCX8"/>
<feature type="signal peptide" evidence="2">
    <location>
        <begin position="1"/>
        <end position="19"/>
    </location>
</feature>
<dbReference type="EMBL" id="CP142731">
    <property type="protein sequence ID" value="WUR03843.1"/>
    <property type="molecule type" value="Genomic_DNA"/>
</dbReference>
<evidence type="ECO:0000313" key="3">
    <source>
        <dbReference type="EMBL" id="WUR03843.1"/>
    </source>
</evidence>
<sequence length="263" mass="31323">MMFFLSLKLFLHIYQSISSSETETRLRHSSMNVHTQTETTEKKVIKNSSKSKERNNLKNEIRDCCHLLHQTAHTFLMTEFVEYEAEKISRILFNLVLDNINFPIKNVQDFIPVYLQYNIGREDINFNLYYAILRNENLHKIYYGKRKGEIFEFTKSFAEKTRNIYATLLCINFNTKSLTSNDLKLYIDKHLTVEMEKKKNYIFQNVFVNADYLFIAKKIRRNITSRKNENNINRLNQHKQNVYNNGNVLQTIDYGKVNSQTIE</sequence>
<feature type="chain" id="PRO_5043388263" evidence="2">
    <location>
        <begin position="20"/>
        <end position="263"/>
    </location>
</feature>
<dbReference type="KEGG" id="vnx:VNE69_06162"/>
<feature type="compositionally biased region" description="Basic and acidic residues" evidence="1">
    <location>
        <begin position="39"/>
        <end position="54"/>
    </location>
</feature>
<feature type="compositionally biased region" description="Polar residues" evidence="1">
    <location>
        <begin position="29"/>
        <end position="38"/>
    </location>
</feature>
<keyword evidence="2" id="KW-0732">Signal</keyword>
<evidence type="ECO:0000313" key="4">
    <source>
        <dbReference type="Proteomes" id="UP001334084"/>
    </source>
</evidence>